<dbReference type="OrthoDB" id="9795206at2"/>
<sequence length="179" mass="21396">MFSRTILSGKEIMLGSFIEEDIKKIIQWHTDEKIMRNLDALPVKPKQETEIKKWLDECPQDTFRFALRLKEANELIGYAELNGILWPHRTGWITIAIADVTKWGKGYGKEAMQCLIRYAFMELNLHRLQLTVFSYNIRAITLYESLGFKREGRYREFLERDGKRHDMYLYGLLRKEWKE</sequence>
<evidence type="ECO:0000259" key="1">
    <source>
        <dbReference type="PROSITE" id="PS51186"/>
    </source>
</evidence>
<dbReference type="PANTHER" id="PTHR43415:SF3">
    <property type="entry name" value="GNAT-FAMILY ACETYLTRANSFERASE"/>
    <property type="match status" value="1"/>
</dbReference>
<name>A0A0M0GIA6_SPOGL</name>
<dbReference type="Proteomes" id="UP000037109">
    <property type="component" value="Unassembled WGS sequence"/>
</dbReference>
<dbReference type="SUPFAM" id="SSF55729">
    <property type="entry name" value="Acyl-CoA N-acyltransferases (Nat)"/>
    <property type="match status" value="1"/>
</dbReference>
<proteinExistence type="predicted"/>
<dbReference type="GO" id="GO:0016747">
    <property type="term" value="F:acyltransferase activity, transferring groups other than amino-acyl groups"/>
    <property type="evidence" value="ECO:0007669"/>
    <property type="project" value="InterPro"/>
</dbReference>
<keyword evidence="2" id="KW-0808">Transferase</keyword>
<dbReference type="Pfam" id="PF13302">
    <property type="entry name" value="Acetyltransf_3"/>
    <property type="match status" value="1"/>
</dbReference>
<dbReference type="PATRIC" id="fig|1459.3.peg.5185"/>
<protein>
    <submittedName>
        <fullName evidence="2">GNAT family acetyltransferase</fullName>
    </submittedName>
</protein>
<gene>
    <name evidence="2" type="ORF">AF332_23505</name>
</gene>
<dbReference type="Gene3D" id="3.40.630.30">
    <property type="match status" value="1"/>
</dbReference>
<comment type="caution">
    <text evidence="2">The sequence shown here is derived from an EMBL/GenBank/DDBJ whole genome shotgun (WGS) entry which is preliminary data.</text>
</comment>
<dbReference type="PROSITE" id="PS51186">
    <property type="entry name" value="GNAT"/>
    <property type="match status" value="1"/>
</dbReference>
<evidence type="ECO:0000313" key="3">
    <source>
        <dbReference type="Proteomes" id="UP000037109"/>
    </source>
</evidence>
<dbReference type="STRING" id="1459.AF332_23505"/>
<dbReference type="EMBL" id="LGUF01000007">
    <property type="protein sequence ID" value="KON89493.1"/>
    <property type="molecule type" value="Genomic_DNA"/>
</dbReference>
<dbReference type="CDD" id="cd04301">
    <property type="entry name" value="NAT_SF"/>
    <property type="match status" value="1"/>
</dbReference>
<dbReference type="InterPro" id="IPR000182">
    <property type="entry name" value="GNAT_dom"/>
</dbReference>
<dbReference type="InterPro" id="IPR016181">
    <property type="entry name" value="Acyl_CoA_acyltransferase"/>
</dbReference>
<reference evidence="3" key="1">
    <citation type="submission" date="2015-07" db="EMBL/GenBank/DDBJ databases">
        <title>Fjat-10036 dsm4.</title>
        <authorList>
            <person name="Liu B."/>
            <person name="Wang J."/>
            <person name="Zhu Y."/>
            <person name="Liu G."/>
            <person name="Chen Q."/>
            <person name="Chen Z."/>
            <person name="Lan J."/>
            <person name="Che J."/>
            <person name="Ge C."/>
            <person name="Shi H."/>
            <person name="Pan Z."/>
            <person name="Liu X."/>
        </authorList>
    </citation>
    <scope>NUCLEOTIDE SEQUENCE [LARGE SCALE GENOMIC DNA]</scope>
    <source>
        <strain evidence="3">DSM 4</strain>
    </source>
</reference>
<evidence type="ECO:0000313" key="2">
    <source>
        <dbReference type="EMBL" id="KON89493.1"/>
    </source>
</evidence>
<organism evidence="2 3">
    <name type="scientific">Sporosarcina globispora</name>
    <name type="common">Bacillus globisporus</name>
    <dbReference type="NCBI Taxonomy" id="1459"/>
    <lineage>
        <taxon>Bacteria</taxon>
        <taxon>Bacillati</taxon>
        <taxon>Bacillota</taxon>
        <taxon>Bacilli</taxon>
        <taxon>Bacillales</taxon>
        <taxon>Caryophanaceae</taxon>
        <taxon>Sporosarcina</taxon>
    </lineage>
</organism>
<dbReference type="AlphaFoldDB" id="A0A0M0GIA6"/>
<dbReference type="PANTHER" id="PTHR43415">
    <property type="entry name" value="SPERMIDINE N(1)-ACETYLTRANSFERASE"/>
    <property type="match status" value="1"/>
</dbReference>
<keyword evidence="3" id="KW-1185">Reference proteome</keyword>
<accession>A0A0M0GIA6</accession>
<feature type="domain" description="N-acetyltransferase" evidence="1">
    <location>
        <begin position="12"/>
        <end position="175"/>
    </location>
</feature>
<dbReference type="RefSeq" id="WP_053436859.1">
    <property type="nucleotide sequence ID" value="NZ_LGUF01000007.1"/>
</dbReference>